<keyword evidence="7 9" id="KW-0406">Ion transport</keyword>
<name>A0A7S1TIV0_9RHOD</name>
<keyword evidence="8 9" id="KW-0472">Membrane</keyword>
<evidence type="ECO:0000256" key="3">
    <source>
        <dbReference type="ARBA" id="ARBA00022448"/>
    </source>
</evidence>
<keyword evidence="6 9" id="KW-1133">Transmembrane helix</keyword>
<keyword evidence="4 9" id="KW-0812">Transmembrane</keyword>
<comment type="similarity">
    <text evidence="2 9">Belongs to the V-ATPase 116 kDa subunit family.</text>
</comment>
<feature type="transmembrane region" description="Helical" evidence="9">
    <location>
        <begin position="733"/>
        <end position="754"/>
    </location>
</feature>
<dbReference type="InterPro" id="IPR002490">
    <property type="entry name" value="V-ATPase_116kDa_su"/>
</dbReference>
<evidence type="ECO:0000256" key="4">
    <source>
        <dbReference type="ARBA" id="ARBA00022692"/>
    </source>
</evidence>
<dbReference type="GO" id="GO:0051117">
    <property type="term" value="F:ATPase binding"/>
    <property type="evidence" value="ECO:0007669"/>
    <property type="project" value="TreeGrafter"/>
</dbReference>
<dbReference type="PANTHER" id="PTHR11629">
    <property type="entry name" value="VACUOLAR PROTON ATPASES"/>
    <property type="match status" value="1"/>
</dbReference>
<dbReference type="PIRSF" id="PIRSF001293">
    <property type="entry name" value="ATP6V0A1"/>
    <property type="match status" value="1"/>
</dbReference>
<organism evidence="10">
    <name type="scientific">Compsopogon caeruleus</name>
    <dbReference type="NCBI Taxonomy" id="31354"/>
    <lineage>
        <taxon>Eukaryota</taxon>
        <taxon>Rhodophyta</taxon>
        <taxon>Compsopogonophyceae</taxon>
        <taxon>Compsopogonales</taxon>
        <taxon>Compsopogonaceae</taxon>
        <taxon>Compsopogon</taxon>
    </lineage>
</organism>
<dbReference type="EMBL" id="HBGH01017373">
    <property type="protein sequence ID" value="CAD9237521.1"/>
    <property type="molecule type" value="Transcribed_RNA"/>
</dbReference>
<dbReference type="GO" id="GO:0046961">
    <property type="term" value="F:proton-transporting ATPase activity, rotational mechanism"/>
    <property type="evidence" value="ECO:0007669"/>
    <property type="project" value="InterPro"/>
</dbReference>
<evidence type="ECO:0000256" key="7">
    <source>
        <dbReference type="ARBA" id="ARBA00023065"/>
    </source>
</evidence>
<sequence length="809" mass="91398">MVQFKDLNPDRSSFQRAFSNDIKRCDEMQRRLRFLEVQVTALDLGKVEDVGDMDMPVRLDDLDLHLHTMEKNILEMNDHWNSLNQQHNELVELRHVLEKAAEFFHDAPRAQSAAYGSLGILDPIGGDGSGSFRGRLTDVEPSISGLRRGWSTEVASNLLSFYTGVIGRERVASFERILFRATRGNCFVRFAEISEQLTDPSSGEMVKKSVFVVFFSGNEIRVKVGKICAAFNASRYPFPEEHHEQVAALASCQARLLDLSRIIETTSQQRANTLSDVAGKLESWKWVVKREKSIYHTLNLFNFDTSNKLFYAEGWCPVDAIGDIRQALETGRRKSNAQVPSVLEERSHGHETPPTHFKTNRFTQVFQSIVEAYGVAQYHEVNPAPFSIATFPFLFAVMFGDVGHGTIMTLFALYLILAERRLAKQKLNEIMGFAYTGRYIIFLMGLFSIYTGLIYNEVFAIPVDLFRSRWKFTEGNSMACGINECDDPKLALPPANPYPLGFDPIWKGSDNGLVFFNSYKMKLSIIFGVAQMVLGICLSYMNAKFFKEPLDVFYQFIPQMILMNSIFGYLVVLIILKWSINWNSDACKNDPTCIAPDLKNVLIGMFMSPGHVPDELRLYRGQGSVQLILLGLALISVPWMLFPKPLLLKARHDKARGYRPLSNEVDTVGHVDDDEVDHTDHGKPFDFVDAFVNQMIHTIEFVLGTVSNTASYLRLWALSLAHAQLSDVFLEKVLLLSLSTGNVVAIAIGFSVWFGATMGVLMGMESLSAFLHALRLHWVEFQNKFYNLHGAGTKFIPYSYTLLQAEEEA</sequence>
<reference evidence="10" key="1">
    <citation type="submission" date="2021-01" db="EMBL/GenBank/DDBJ databases">
        <authorList>
            <person name="Corre E."/>
            <person name="Pelletier E."/>
            <person name="Niang G."/>
            <person name="Scheremetjew M."/>
            <person name="Finn R."/>
            <person name="Kale V."/>
            <person name="Holt S."/>
            <person name="Cochrane G."/>
            <person name="Meng A."/>
            <person name="Brown T."/>
            <person name="Cohen L."/>
        </authorList>
    </citation>
    <scope>NUCLEOTIDE SEQUENCE</scope>
    <source>
        <strain evidence="10">SAG 36.94</strain>
    </source>
</reference>
<dbReference type="Pfam" id="PF01496">
    <property type="entry name" value="V_ATPase_I"/>
    <property type="match status" value="1"/>
</dbReference>
<gene>
    <name evidence="10" type="ORF">CCAE0312_LOCUS9620</name>
</gene>
<feature type="transmembrane region" description="Helical" evidence="9">
    <location>
        <begin position="439"/>
        <end position="461"/>
    </location>
</feature>
<evidence type="ECO:0000256" key="2">
    <source>
        <dbReference type="ARBA" id="ARBA00009904"/>
    </source>
</evidence>
<evidence type="ECO:0000256" key="8">
    <source>
        <dbReference type="ARBA" id="ARBA00023136"/>
    </source>
</evidence>
<protein>
    <recommendedName>
        <fullName evidence="9">V-type proton ATPase subunit a</fullName>
    </recommendedName>
</protein>
<dbReference type="GO" id="GO:0000220">
    <property type="term" value="C:vacuolar proton-transporting V-type ATPase, V0 domain"/>
    <property type="evidence" value="ECO:0007669"/>
    <property type="project" value="InterPro"/>
</dbReference>
<evidence type="ECO:0000256" key="6">
    <source>
        <dbReference type="ARBA" id="ARBA00022989"/>
    </source>
</evidence>
<dbReference type="PANTHER" id="PTHR11629:SF63">
    <property type="entry name" value="V-TYPE PROTON ATPASE SUBUNIT A"/>
    <property type="match status" value="1"/>
</dbReference>
<dbReference type="GO" id="GO:0007035">
    <property type="term" value="P:vacuolar acidification"/>
    <property type="evidence" value="ECO:0007669"/>
    <property type="project" value="TreeGrafter"/>
</dbReference>
<evidence type="ECO:0000256" key="5">
    <source>
        <dbReference type="ARBA" id="ARBA00022781"/>
    </source>
</evidence>
<comment type="subcellular location">
    <subcellularLocation>
        <location evidence="1">Membrane</location>
        <topology evidence="1">Multi-pass membrane protein</topology>
    </subcellularLocation>
</comment>
<evidence type="ECO:0000256" key="9">
    <source>
        <dbReference type="RuleBase" id="RU361189"/>
    </source>
</evidence>
<comment type="function">
    <text evidence="9">Essential component of the vacuolar proton pump (V-ATPase), a multimeric enzyme that catalyzes the translocation of protons across the membranes. Required for assembly and activity of the V-ATPase.</text>
</comment>
<feature type="transmembrane region" description="Helical" evidence="9">
    <location>
        <begin position="523"/>
        <end position="541"/>
    </location>
</feature>
<feature type="transmembrane region" description="Helical" evidence="9">
    <location>
        <begin position="623"/>
        <end position="642"/>
    </location>
</feature>
<dbReference type="InterPro" id="IPR026028">
    <property type="entry name" value="V-type_ATPase_116kDa_su_euka"/>
</dbReference>
<proteinExistence type="inferred from homology"/>
<feature type="transmembrane region" description="Helical" evidence="9">
    <location>
        <begin position="393"/>
        <end position="418"/>
    </location>
</feature>
<keyword evidence="5 9" id="KW-0375">Hydrogen ion transport</keyword>
<accession>A0A7S1TIV0</accession>
<evidence type="ECO:0000256" key="1">
    <source>
        <dbReference type="ARBA" id="ARBA00004141"/>
    </source>
</evidence>
<dbReference type="AlphaFoldDB" id="A0A7S1TIV0"/>
<evidence type="ECO:0000313" key="10">
    <source>
        <dbReference type="EMBL" id="CAD9237521.1"/>
    </source>
</evidence>
<feature type="transmembrane region" description="Helical" evidence="9">
    <location>
        <begin position="561"/>
        <end position="580"/>
    </location>
</feature>
<keyword evidence="3 9" id="KW-0813">Transport</keyword>